<name>A0A412PI51_9FIRM</name>
<accession>A0A412PI51</accession>
<gene>
    <name evidence="1" type="ORF">DWX20_01845</name>
</gene>
<dbReference type="RefSeq" id="WP_037365824.1">
    <property type="nucleotide sequence ID" value="NZ_CABJCF010000001.1"/>
</dbReference>
<sequence length="271" mass="31801">MSDKNSIQYETLTQGFRAVGSKTRLDDTYVLAFKVGEKHTLESLNEILSEDDKIKIGYKSKMSLEEAKKRYPDWYQRRIVEGQKKPSEDFVFHRHRGIYDNWKQKIISGAVVGKRYYCLENLCSLAVQCCISPEELEKDCKMIMEHFETLTNDDKNHFTLSDVISALATYYRNDTNAFTRKIEYISERTGIPLQRAKRNGNTRAEHVEIMNFTRQLKGRRDSKYLGGRPDKKAIVQEWRKKKPWGKKTDCQRDTGLSRPTISKYWNVETDE</sequence>
<dbReference type="AlphaFoldDB" id="A0A412PI51"/>
<dbReference type="Proteomes" id="UP000284731">
    <property type="component" value="Unassembled WGS sequence"/>
</dbReference>
<proteinExistence type="predicted"/>
<evidence type="ECO:0000313" key="1">
    <source>
        <dbReference type="EMBL" id="RGT57818.1"/>
    </source>
</evidence>
<dbReference type="EMBL" id="QRWX01000001">
    <property type="protein sequence ID" value="RGT57818.1"/>
    <property type="molecule type" value="Genomic_DNA"/>
</dbReference>
<evidence type="ECO:0000313" key="2">
    <source>
        <dbReference type="Proteomes" id="UP000284731"/>
    </source>
</evidence>
<reference evidence="1 2" key="1">
    <citation type="submission" date="2018-08" db="EMBL/GenBank/DDBJ databases">
        <title>A genome reference for cultivated species of the human gut microbiota.</title>
        <authorList>
            <person name="Zou Y."/>
            <person name="Xue W."/>
            <person name="Luo G."/>
        </authorList>
    </citation>
    <scope>NUCLEOTIDE SEQUENCE [LARGE SCALE GENOMIC DNA]</scope>
    <source>
        <strain evidence="1 2">AF18-46</strain>
    </source>
</reference>
<protein>
    <submittedName>
        <fullName evidence="1">Uncharacterized protein</fullName>
    </submittedName>
</protein>
<comment type="caution">
    <text evidence="1">The sequence shown here is derived from an EMBL/GenBank/DDBJ whole genome shotgun (WGS) entry which is preliminary data.</text>
</comment>
<organism evidence="1 2">
    <name type="scientific">Solobacterium moorei</name>
    <dbReference type="NCBI Taxonomy" id="102148"/>
    <lineage>
        <taxon>Bacteria</taxon>
        <taxon>Bacillati</taxon>
        <taxon>Bacillota</taxon>
        <taxon>Erysipelotrichia</taxon>
        <taxon>Erysipelotrichales</taxon>
        <taxon>Erysipelotrichaceae</taxon>
        <taxon>Solobacterium</taxon>
    </lineage>
</organism>